<dbReference type="EMBL" id="MPUK01000001">
    <property type="protein sequence ID" value="ONH70109.1"/>
    <property type="molecule type" value="Genomic_DNA"/>
</dbReference>
<feature type="transmembrane region" description="Helical" evidence="1">
    <location>
        <begin position="66"/>
        <end position="87"/>
    </location>
</feature>
<feature type="transmembrane region" description="Helical" evidence="1">
    <location>
        <begin position="41"/>
        <end position="60"/>
    </location>
</feature>
<reference evidence="4" key="2">
    <citation type="journal article" date="2017" name="Genome Announc.">
        <title>Genome sequences of Cyberlindnera fabianii 65, Pichia kudriavzevii 129, and Saccharomyces cerevisiae 131 isolated from fermented masau fruits in Zimbabwe.</title>
        <authorList>
            <person name="van Rijswijck I.M.H."/>
            <person name="Derks M.F.L."/>
            <person name="Abee T."/>
            <person name="de Ridder D."/>
            <person name="Smid E.J."/>
        </authorList>
    </citation>
    <scope>NUCLEOTIDE SEQUENCE [LARGE SCALE GENOMIC DNA]</scope>
    <source>
        <strain evidence="4">65</strain>
    </source>
</reference>
<evidence type="ECO:0000313" key="4">
    <source>
        <dbReference type="Proteomes" id="UP000189513"/>
    </source>
</evidence>
<keyword evidence="1" id="KW-1133">Transmembrane helix</keyword>
<keyword evidence="1" id="KW-0812">Transmembrane</keyword>
<sequence>MPRKRQAARKIANLDVAPIDTDEQDELIDLLRLESIATNRLFINCFTVLLLIPIPLFVHIKYYRRLPIDALLSITTQVAAIVNLRYIHDVNFEGITGHQYLKWLKDPRVFCSIMNTIGIFVAWRRWEFVPEAINWLFFTPVISSITSTLVSYWITGLSGDIDGLEKLKYKYKSA</sequence>
<protein>
    <submittedName>
        <fullName evidence="2">CYFA0S02e06337g1_1</fullName>
    </submittedName>
</protein>
<keyword evidence="1" id="KW-0472">Membrane</keyword>
<name>A0A061ATV8_CYBFA</name>
<evidence type="ECO:0000256" key="1">
    <source>
        <dbReference type="SAM" id="Phobius"/>
    </source>
</evidence>
<organism evidence="2">
    <name type="scientific">Cyberlindnera fabianii</name>
    <name type="common">Yeast</name>
    <name type="synonym">Hansenula fabianii</name>
    <dbReference type="NCBI Taxonomy" id="36022"/>
    <lineage>
        <taxon>Eukaryota</taxon>
        <taxon>Fungi</taxon>
        <taxon>Dikarya</taxon>
        <taxon>Ascomycota</taxon>
        <taxon>Saccharomycotina</taxon>
        <taxon>Saccharomycetes</taxon>
        <taxon>Phaffomycetales</taxon>
        <taxon>Phaffomycetaceae</taxon>
        <taxon>Cyberlindnera</taxon>
    </lineage>
</organism>
<feature type="transmembrane region" description="Helical" evidence="1">
    <location>
        <begin position="132"/>
        <end position="154"/>
    </location>
</feature>
<dbReference type="EMBL" id="LK052887">
    <property type="protein sequence ID" value="CDR38820.1"/>
    <property type="molecule type" value="Genomic_DNA"/>
</dbReference>
<evidence type="ECO:0000313" key="2">
    <source>
        <dbReference type="EMBL" id="CDR38820.1"/>
    </source>
</evidence>
<dbReference type="Proteomes" id="UP000189513">
    <property type="component" value="Unassembled WGS sequence"/>
</dbReference>
<reference evidence="3" key="3">
    <citation type="submission" date="2017-01" db="EMBL/GenBank/DDBJ databases">
        <authorList>
            <person name="Mah S.A."/>
            <person name="Swanson W.J."/>
            <person name="Moy G.W."/>
            <person name="Vacquier V.D."/>
        </authorList>
    </citation>
    <scope>NUCLEOTIDE SEQUENCE [LARGE SCALE GENOMIC DNA]</scope>
    <source>
        <strain evidence="3">65</strain>
    </source>
</reference>
<dbReference type="OMA" id="WQFINIL"/>
<dbReference type="VEuPathDB" id="FungiDB:BON22_0060"/>
<accession>A0A061ATV8</accession>
<proteinExistence type="predicted"/>
<evidence type="ECO:0000313" key="3">
    <source>
        <dbReference type="EMBL" id="ONH70109.1"/>
    </source>
</evidence>
<dbReference type="AlphaFoldDB" id="A0A061ATV8"/>
<dbReference type="OrthoDB" id="4074030at2759"/>
<reference evidence="2" key="1">
    <citation type="journal article" date="2014" name="Genome Announc.">
        <title>Genome sequence of the yeast Cyberlindnera fabianii (Hansenula fabianii).</title>
        <authorList>
            <person name="Freel K.C."/>
            <person name="Sarilar V."/>
            <person name="Neuveglise C."/>
            <person name="Devillers H."/>
            <person name="Friedrich A."/>
            <person name="Schacherer J."/>
        </authorList>
    </citation>
    <scope>NUCLEOTIDE SEQUENCE</scope>
    <source>
        <strain evidence="2">YJS4271</strain>
    </source>
</reference>
<keyword evidence="4" id="KW-1185">Reference proteome</keyword>
<gene>
    <name evidence="3" type="ORF">BON22_0060</name>
    <name evidence="2" type="ORF">CYFA0S_02e06337g</name>
</gene>